<organism evidence="1">
    <name type="scientific">Mesocestoides corti</name>
    <name type="common">Flatworm</name>
    <dbReference type="NCBI Taxonomy" id="53468"/>
    <lineage>
        <taxon>Eukaryota</taxon>
        <taxon>Metazoa</taxon>
        <taxon>Spiralia</taxon>
        <taxon>Lophotrochozoa</taxon>
        <taxon>Platyhelminthes</taxon>
        <taxon>Cestoda</taxon>
        <taxon>Eucestoda</taxon>
        <taxon>Cyclophyllidea</taxon>
        <taxon>Mesocestoididae</taxon>
        <taxon>Mesocestoides</taxon>
    </lineage>
</organism>
<name>A0A5K3G1V5_MESCO</name>
<proteinExistence type="predicted"/>
<reference evidence="1" key="1">
    <citation type="submission" date="2019-11" db="UniProtKB">
        <authorList>
            <consortium name="WormBaseParasite"/>
        </authorList>
    </citation>
    <scope>IDENTIFICATION</scope>
</reference>
<evidence type="ECO:0000313" key="1">
    <source>
        <dbReference type="WBParaSite" id="MCU_014689-RA"/>
    </source>
</evidence>
<protein>
    <submittedName>
        <fullName evidence="1">Protease</fullName>
    </submittedName>
</protein>
<accession>A0A5K3G1V5</accession>
<dbReference type="AlphaFoldDB" id="A0A5K3G1V5"/>
<sequence>MCSSPALAQAMAPTYGLRFDKQTLVPGEKVNVTLTLPADFHSGEDTEGIANTCLLKMVDVAMKNFEKSSSRSIDFEAQMEVLKRDRSYTGGYRIQDTDDAYRAAEIHFTKVSPPTGIKKITICPMYQQSPLPMAGPAGVAVPRFRYDAKG</sequence>
<dbReference type="WBParaSite" id="MCU_014689-RA">
    <property type="protein sequence ID" value="MCU_014689-RA"/>
    <property type="gene ID" value="MCU_014689"/>
</dbReference>